<organism evidence="1 2">
    <name type="scientific">Streptomyces akebiae</name>
    <dbReference type="NCBI Taxonomy" id="2865673"/>
    <lineage>
        <taxon>Bacteria</taxon>
        <taxon>Bacillati</taxon>
        <taxon>Actinomycetota</taxon>
        <taxon>Actinomycetes</taxon>
        <taxon>Kitasatosporales</taxon>
        <taxon>Streptomycetaceae</taxon>
        <taxon>Streptomyces</taxon>
    </lineage>
</organism>
<name>A0ABX8XGT0_9ACTN</name>
<dbReference type="EMBL" id="CP080647">
    <property type="protein sequence ID" value="QYX75143.1"/>
    <property type="molecule type" value="Genomic_DNA"/>
</dbReference>
<evidence type="ECO:0000313" key="2">
    <source>
        <dbReference type="Proteomes" id="UP000827138"/>
    </source>
</evidence>
<protein>
    <submittedName>
        <fullName evidence="1">Uncharacterized protein</fullName>
    </submittedName>
</protein>
<proteinExistence type="predicted"/>
<reference evidence="1 2" key="1">
    <citation type="submission" date="2021-08" db="EMBL/GenBank/DDBJ databases">
        <authorList>
            <person name="Ping M."/>
        </authorList>
    </citation>
    <scope>NUCLEOTIDE SEQUENCE [LARGE SCALE GENOMIC DNA]</scope>
    <source>
        <strain evidence="1 2">MG28</strain>
    </source>
</reference>
<evidence type="ECO:0000313" key="1">
    <source>
        <dbReference type="EMBL" id="QYX75143.1"/>
    </source>
</evidence>
<dbReference type="Proteomes" id="UP000827138">
    <property type="component" value="Chromosome"/>
</dbReference>
<dbReference type="RefSeq" id="WP_220644317.1">
    <property type="nucleotide sequence ID" value="NZ_CP080647.1"/>
</dbReference>
<keyword evidence="2" id="KW-1185">Reference proteome</keyword>
<accession>A0ABX8XGT0</accession>
<gene>
    <name evidence="1" type="ORF">K1J60_00200</name>
</gene>
<sequence>MVLVVGAVDLERARPHAAVADLVTLACGSWVGRPDLQHAFFEGYAVRSPPKSSGRCAACLCWMRRAPSRGGPNGDDEIVACGRATLARLEVQAA</sequence>